<feature type="compositionally biased region" description="Basic and acidic residues" evidence="5">
    <location>
        <begin position="592"/>
        <end position="603"/>
    </location>
</feature>
<dbReference type="Pfam" id="PF00569">
    <property type="entry name" value="ZZ"/>
    <property type="match status" value="1"/>
</dbReference>
<dbReference type="GO" id="GO:0005737">
    <property type="term" value="C:cytoplasm"/>
    <property type="evidence" value="ECO:0007669"/>
    <property type="project" value="UniProtKB-ARBA"/>
</dbReference>
<dbReference type="SUPFAM" id="SSF57850">
    <property type="entry name" value="RING/U-box"/>
    <property type="match status" value="1"/>
</dbReference>
<feature type="region of interest" description="Disordered" evidence="5">
    <location>
        <begin position="183"/>
        <end position="214"/>
    </location>
</feature>
<evidence type="ECO:0000259" key="6">
    <source>
        <dbReference type="PROSITE" id="PS50135"/>
    </source>
</evidence>
<dbReference type="AlphaFoldDB" id="A0A433TYT7"/>
<gene>
    <name evidence="7" type="ORF">EGW08_005511</name>
</gene>
<dbReference type="FunFam" id="3.30.60.90:FF:000007">
    <property type="entry name" value="Next to BRCA1 gene 1 protein"/>
    <property type="match status" value="1"/>
</dbReference>
<dbReference type="SMART" id="SM00291">
    <property type="entry name" value="ZnF_ZZ"/>
    <property type="match status" value="1"/>
</dbReference>
<dbReference type="InterPro" id="IPR043145">
    <property type="entry name" value="Znf_ZZ_sf"/>
</dbReference>
<protein>
    <recommendedName>
        <fullName evidence="6">ZZ-type domain-containing protein</fullName>
    </recommendedName>
</protein>
<organism evidence="7 8">
    <name type="scientific">Elysia chlorotica</name>
    <name type="common">Eastern emerald elysia</name>
    <name type="synonym">Sea slug</name>
    <dbReference type="NCBI Taxonomy" id="188477"/>
    <lineage>
        <taxon>Eukaryota</taxon>
        <taxon>Metazoa</taxon>
        <taxon>Spiralia</taxon>
        <taxon>Lophotrochozoa</taxon>
        <taxon>Mollusca</taxon>
        <taxon>Gastropoda</taxon>
        <taxon>Heterobranchia</taxon>
        <taxon>Euthyneura</taxon>
        <taxon>Panpulmonata</taxon>
        <taxon>Sacoglossa</taxon>
        <taxon>Placobranchoidea</taxon>
        <taxon>Plakobranchidae</taxon>
        <taxon>Elysia</taxon>
    </lineage>
</organism>
<evidence type="ECO:0000256" key="4">
    <source>
        <dbReference type="PROSITE-ProRule" id="PRU00228"/>
    </source>
</evidence>
<keyword evidence="3" id="KW-0862">Zinc</keyword>
<feature type="region of interest" description="Disordered" evidence="5">
    <location>
        <begin position="1"/>
        <end position="46"/>
    </location>
</feature>
<dbReference type="InterPro" id="IPR052260">
    <property type="entry name" value="Autophagy_Rcpt_SigReg"/>
</dbReference>
<proteinExistence type="predicted"/>
<feature type="non-terminal residue" evidence="7">
    <location>
        <position position="637"/>
    </location>
</feature>
<feature type="domain" description="ZZ-type" evidence="6">
    <location>
        <begin position="465"/>
        <end position="517"/>
    </location>
</feature>
<feature type="non-terminal residue" evidence="7">
    <location>
        <position position="1"/>
    </location>
</feature>
<dbReference type="CDD" id="cd02340">
    <property type="entry name" value="ZZ_NBR1_like"/>
    <property type="match status" value="1"/>
</dbReference>
<comment type="caution">
    <text evidence="7">The sequence shown here is derived from an EMBL/GenBank/DDBJ whole genome shotgun (WGS) entry which is preliminary data.</text>
</comment>
<dbReference type="OrthoDB" id="2122982at2759"/>
<dbReference type="Proteomes" id="UP000271974">
    <property type="component" value="Unassembled WGS sequence"/>
</dbReference>
<dbReference type="InterPro" id="IPR000433">
    <property type="entry name" value="Znf_ZZ"/>
</dbReference>
<evidence type="ECO:0000256" key="3">
    <source>
        <dbReference type="ARBA" id="ARBA00022833"/>
    </source>
</evidence>
<feature type="region of interest" description="Disordered" evidence="5">
    <location>
        <begin position="90"/>
        <end position="124"/>
    </location>
</feature>
<evidence type="ECO:0000313" key="7">
    <source>
        <dbReference type="EMBL" id="RUS86721.1"/>
    </source>
</evidence>
<feature type="region of interest" description="Disordered" evidence="5">
    <location>
        <begin position="323"/>
        <end position="395"/>
    </location>
</feature>
<keyword evidence="8" id="KW-1185">Reference proteome</keyword>
<evidence type="ECO:0000256" key="2">
    <source>
        <dbReference type="ARBA" id="ARBA00022771"/>
    </source>
</evidence>
<dbReference type="PANTHER" id="PTHR15090">
    <property type="entry name" value="SEQUESTOSOME 1-RELATED"/>
    <property type="match status" value="1"/>
</dbReference>
<feature type="compositionally biased region" description="Polar residues" evidence="5">
    <location>
        <begin position="90"/>
        <end position="103"/>
    </location>
</feature>
<evidence type="ECO:0000313" key="8">
    <source>
        <dbReference type="Proteomes" id="UP000271974"/>
    </source>
</evidence>
<feature type="compositionally biased region" description="Basic and acidic residues" evidence="5">
    <location>
        <begin position="26"/>
        <end position="37"/>
    </location>
</feature>
<feature type="compositionally biased region" description="Polar residues" evidence="5">
    <location>
        <begin position="204"/>
        <end position="214"/>
    </location>
</feature>
<dbReference type="PROSITE" id="PS50135">
    <property type="entry name" value="ZF_ZZ_2"/>
    <property type="match status" value="1"/>
</dbReference>
<dbReference type="GO" id="GO:0008270">
    <property type="term" value="F:zinc ion binding"/>
    <property type="evidence" value="ECO:0007669"/>
    <property type="project" value="UniProtKB-KW"/>
</dbReference>
<feature type="compositionally biased region" description="Basic and acidic residues" evidence="5">
    <location>
        <begin position="323"/>
        <end position="343"/>
    </location>
</feature>
<evidence type="ECO:0000256" key="1">
    <source>
        <dbReference type="ARBA" id="ARBA00022723"/>
    </source>
</evidence>
<feature type="compositionally biased region" description="Basic and acidic residues" evidence="5">
    <location>
        <begin position="352"/>
        <end position="395"/>
    </location>
</feature>
<feature type="compositionally biased region" description="Basic and acidic residues" evidence="5">
    <location>
        <begin position="566"/>
        <end position="578"/>
    </location>
</feature>
<feature type="region of interest" description="Disordered" evidence="5">
    <location>
        <begin position="262"/>
        <end position="285"/>
    </location>
</feature>
<sequence>SARPVSNNDGASKSSSARPVSNNDDDASKSSSQEHHRQSLLSHLVKETETEMVTQLRPVKGIWDGHLWMVTPPGQDPFDTSNVMDQTQLGSQVDNSPTLTPTKITEPWIKTSTGGGNSSPWQKEQPQVSSESAFKFAGLSPITWPEEAKRGPTTSLARGLTTVTMTCESSQRPSGLSVARAENNPAHRVVTSQPKQPRRDGCVGSSSSSKQRNINDAEAAVAVGDVKAVKPPVPLPRALLMMEGAPCGANAVAIEMPAEAESGKLETAGEEVATSAGAASEETGEVLAREGDAAAVSSQMKHLKERECGAGADAFVCLQEEVRREDMSPDRKKKSKDSNSKSEKKSHKKKSADKESKKDREKRREEKKKKEEEKERKKQAKEENGKLSEDVESGEKVRVKGDKALQYNDFVKHMKKLKKDMQASIVRDVTHETYRIVQTGLFTLSQAQMHADTRHKDTLSDGVIHTGIYCDNCNIIIAGIRYKCGNCEDFDLCERCEALPDLHNPTHVFLKLRQPARNAGCAPPGGTGEKYCLLRENIYHADWAASVSDPGSPVDLSLHSAGGEEQGNHVEPSKKEHVPPATAQVRNVPVKQQDKRETEEQDYREYQDLLSRLSRECTDKDRHLIGHLWGCSETLKS</sequence>
<dbReference type="EMBL" id="RQTK01000130">
    <property type="protein sequence ID" value="RUS86721.1"/>
    <property type="molecule type" value="Genomic_DNA"/>
</dbReference>
<evidence type="ECO:0000256" key="5">
    <source>
        <dbReference type="SAM" id="MobiDB-lite"/>
    </source>
</evidence>
<accession>A0A433TYT7</accession>
<dbReference type="GO" id="GO:0070013">
    <property type="term" value="C:intracellular organelle lumen"/>
    <property type="evidence" value="ECO:0007669"/>
    <property type="project" value="UniProtKB-ARBA"/>
</dbReference>
<feature type="compositionally biased region" description="Polar residues" evidence="5">
    <location>
        <begin position="1"/>
        <end position="20"/>
    </location>
</feature>
<dbReference type="STRING" id="188477.A0A433TYT7"/>
<reference evidence="7 8" key="1">
    <citation type="submission" date="2019-01" db="EMBL/GenBank/DDBJ databases">
        <title>A draft genome assembly of the solar-powered sea slug Elysia chlorotica.</title>
        <authorList>
            <person name="Cai H."/>
            <person name="Li Q."/>
            <person name="Fang X."/>
            <person name="Li J."/>
            <person name="Curtis N.E."/>
            <person name="Altenburger A."/>
            <person name="Shibata T."/>
            <person name="Feng M."/>
            <person name="Maeda T."/>
            <person name="Schwartz J.A."/>
            <person name="Shigenobu S."/>
            <person name="Lundholm N."/>
            <person name="Nishiyama T."/>
            <person name="Yang H."/>
            <person name="Hasebe M."/>
            <person name="Li S."/>
            <person name="Pierce S.K."/>
            <person name="Wang J."/>
        </authorList>
    </citation>
    <scope>NUCLEOTIDE SEQUENCE [LARGE SCALE GENOMIC DNA]</scope>
    <source>
        <strain evidence="7">EC2010</strain>
        <tissue evidence="7">Whole organism of an adult</tissue>
    </source>
</reference>
<keyword evidence="2 4" id="KW-0863">Zinc-finger</keyword>
<name>A0A433TYT7_ELYCH</name>
<dbReference type="PROSITE" id="PS01357">
    <property type="entry name" value="ZF_ZZ_1"/>
    <property type="match status" value="1"/>
</dbReference>
<keyword evidence="1" id="KW-0479">Metal-binding</keyword>
<dbReference type="Gene3D" id="3.30.60.90">
    <property type="match status" value="1"/>
</dbReference>
<feature type="region of interest" description="Disordered" evidence="5">
    <location>
        <begin position="554"/>
        <end position="603"/>
    </location>
</feature>